<comment type="similarity">
    <text evidence="3">Belongs to the DegT/DnrJ/EryC1 family.</text>
</comment>
<dbReference type="PANTHER" id="PTHR30244">
    <property type="entry name" value="TRANSAMINASE"/>
    <property type="match status" value="1"/>
</dbReference>
<dbReference type="PIRSF" id="PIRSF000390">
    <property type="entry name" value="PLP_StrS"/>
    <property type="match status" value="1"/>
</dbReference>
<dbReference type="InterPro" id="IPR015422">
    <property type="entry name" value="PyrdxlP-dep_Trfase_small"/>
</dbReference>
<evidence type="ECO:0000313" key="5">
    <source>
        <dbReference type="Proteomes" id="UP000476064"/>
    </source>
</evidence>
<proteinExistence type="inferred from homology"/>
<dbReference type="PANTHER" id="PTHR30244:SF34">
    <property type="entry name" value="DTDP-4-AMINO-4,6-DIDEOXYGALACTOSE TRANSAMINASE"/>
    <property type="match status" value="1"/>
</dbReference>
<dbReference type="GO" id="GO:0008483">
    <property type="term" value="F:transaminase activity"/>
    <property type="evidence" value="ECO:0007669"/>
    <property type="project" value="UniProtKB-KW"/>
</dbReference>
<dbReference type="GO" id="GO:0030170">
    <property type="term" value="F:pyridoxal phosphate binding"/>
    <property type="evidence" value="ECO:0007669"/>
    <property type="project" value="TreeGrafter"/>
</dbReference>
<dbReference type="RefSeq" id="WP_162359952.1">
    <property type="nucleotide sequence ID" value="NZ_CP048209.1"/>
</dbReference>
<dbReference type="Pfam" id="PF01041">
    <property type="entry name" value="DegT_DnrJ_EryC1"/>
    <property type="match status" value="1"/>
</dbReference>
<gene>
    <name evidence="4" type="ORF">GXP70_28065</name>
</gene>
<keyword evidence="2 3" id="KW-0663">Pyridoxal phosphate</keyword>
<reference evidence="4 5" key="1">
    <citation type="submission" date="2020-01" db="EMBL/GenBank/DDBJ databases">
        <title>Paenibacillus sp. nov., isolated from tomato rhizosphere.</title>
        <authorList>
            <person name="Weon H.-Y."/>
            <person name="Lee S.A."/>
        </authorList>
    </citation>
    <scope>NUCLEOTIDE SEQUENCE [LARGE SCALE GENOMIC DNA]</scope>
    <source>
        <strain evidence="4 5">12200R-189</strain>
    </source>
</reference>
<protein>
    <submittedName>
        <fullName evidence="4">DegT/DnrJ/EryC1/StrS family aminotransferase</fullName>
    </submittedName>
</protein>
<keyword evidence="5" id="KW-1185">Reference proteome</keyword>
<sequence>MTIAIARPSIDEREIEAVVAVMRTGSLAQGDTVAEFEKKFAAEFAHSHTAAITNGTAALHIALLSAGVQPGDRVLTTPFSFIATTNAIIYCGAVPCFVDIDEYSFNLSPENLEASIAKYPDAKYLLLVHLFGNPCRMDEIMNIANKHNITVIEDCAQAHGAEFDARPVGTFGIGGTFSFYPTKNMTTGEGGMLVSSDVAYIERCKKLINHGSSERYVHDITGYNYRLTNIAAAIGLVQADKVREMNHRRKLNAAYYNANIANEWLRLPEASARANHVFHQYTIVTDERDKLEAYLNKHAIGYGIYYPIPIHLQRSVMEYMRHAGQSIERMPVAEALSTKVISIPVHSQLPEEEVLYIAEKLNGFRP</sequence>
<dbReference type="Proteomes" id="UP000476064">
    <property type="component" value="Chromosome"/>
</dbReference>
<dbReference type="Gene3D" id="3.90.1150.10">
    <property type="entry name" value="Aspartate Aminotransferase, domain 1"/>
    <property type="match status" value="1"/>
</dbReference>
<evidence type="ECO:0000256" key="3">
    <source>
        <dbReference type="RuleBase" id="RU004508"/>
    </source>
</evidence>
<name>A0A6C0G1S9_9BACL</name>
<evidence type="ECO:0000256" key="2">
    <source>
        <dbReference type="PIRSR" id="PIRSR000390-2"/>
    </source>
</evidence>
<feature type="modified residue" description="N6-(pyridoxal phosphate)lysine" evidence="2">
    <location>
        <position position="183"/>
    </location>
</feature>
<dbReference type="GO" id="GO:0000271">
    <property type="term" value="P:polysaccharide biosynthetic process"/>
    <property type="evidence" value="ECO:0007669"/>
    <property type="project" value="TreeGrafter"/>
</dbReference>
<evidence type="ECO:0000313" key="4">
    <source>
        <dbReference type="EMBL" id="QHT63428.1"/>
    </source>
</evidence>
<organism evidence="4 5">
    <name type="scientific">Paenibacillus lycopersici</name>
    <dbReference type="NCBI Taxonomy" id="2704462"/>
    <lineage>
        <taxon>Bacteria</taxon>
        <taxon>Bacillati</taxon>
        <taxon>Bacillota</taxon>
        <taxon>Bacilli</taxon>
        <taxon>Bacillales</taxon>
        <taxon>Paenibacillaceae</taxon>
        <taxon>Paenibacillus</taxon>
    </lineage>
</organism>
<dbReference type="AlphaFoldDB" id="A0A6C0G1S9"/>
<dbReference type="InterPro" id="IPR015424">
    <property type="entry name" value="PyrdxlP-dep_Trfase"/>
</dbReference>
<dbReference type="SUPFAM" id="SSF53383">
    <property type="entry name" value="PLP-dependent transferases"/>
    <property type="match status" value="1"/>
</dbReference>
<dbReference type="InterPro" id="IPR000653">
    <property type="entry name" value="DegT/StrS_aminotransferase"/>
</dbReference>
<dbReference type="Gene3D" id="3.40.640.10">
    <property type="entry name" value="Type I PLP-dependent aspartate aminotransferase-like (Major domain)"/>
    <property type="match status" value="1"/>
</dbReference>
<feature type="active site" description="Proton acceptor" evidence="1">
    <location>
        <position position="183"/>
    </location>
</feature>
<dbReference type="EMBL" id="CP048209">
    <property type="protein sequence ID" value="QHT63428.1"/>
    <property type="molecule type" value="Genomic_DNA"/>
</dbReference>
<keyword evidence="4" id="KW-0032">Aminotransferase</keyword>
<dbReference type="CDD" id="cd00616">
    <property type="entry name" value="AHBA_syn"/>
    <property type="match status" value="1"/>
</dbReference>
<dbReference type="InterPro" id="IPR015421">
    <property type="entry name" value="PyrdxlP-dep_Trfase_major"/>
</dbReference>
<keyword evidence="4" id="KW-0808">Transferase</keyword>
<evidence type="ECO:0000256" key="1">
    <source>
        <dbReference type="PIRSR" id="PIRSR000390-1"/>
    </source>
</evidence>
<accession>A0A6C0G1S9</accession>
<dbReference type="KEGG" id="plyc:GXP70_28065"/>